<sequence length="219" mass="25438">SEYQRIEYDSQLKSNNYQLFGNVVTCNGEKLENVCVKFSMKTKFGFSVIWHDFRQNYIQADDKSTFDSAKTPYKLRWILIGCPSEIGYSNSNTHDISADVRTEELKLTRDPESVKIDVGQSLFLRNIVAYDIEYASLPTSLFFEVNIKNWQESGSIEIEIKSIKEEDEEDVILIDEDEDLTITIRWCVLSFKNNSEITIWNQLGKLGEFLESDNNLSFY</sequence>
<dbReference type="OrthoDB" id="2338404at2759"/>
<protein>
    <submittedName>
        <fullName evidence="1">3953_t:CDS:1</fullName>
    </submittedName>
</protein>
<proteinExistence type="predicted"/>
<accession>A0A9N9E998</accession>
<organism evidence="1 2">
    <name type="scientific">Ambispora gerdemannii</name>
    <dbReference type="NCBI Taxonomy" id="144530"/>
    <lineage>
        <taxon>Eukaryota</taxon>
        <taxon>Fungi</taxon>
        <taxon>Fungi incertae sedis</taxon>
        <taxon>Mucoromycota</taxon>
        <taxon>Glomeromycotina</taxon>
        <taxon>Glomeromycetes</taxon>
        <taxon>Archaeosporales</taxon>
        <taxon>Ambisporaceae</taxon>
        <taxon>Ambispora</taxon>
    </lineage>
</organism>
<evidence type="ECO:0000313" key="2">
    <source>
        <dbReference type="Proteomes" id="UP000789831"/>
    </source>
</evidence>
<dbReference type="Proteomes" id="UP000789831">
    <property type="component" value="Unassembled WGS sequence"/>
</dbReference>
<comment type="caution">
    <text evidence="1">The sequence shown here is derived from an EMBL/GenBank/DDBJ whole genome shotgun (WGS) entry which is preliminary data.</text>
</comment>
<gene>
    <name evidence="1" type="ORF">AGERDE_LOCUS12176</name>
</gene>
<feature type="non-terminal residue" evidence="1">
    <location>
        <position position="219"/>
    </location>
</feature>
<dbReference type="AlphaFoldDB" id="A0A9N9E998"/>
<reference evidence="1" key="1">
    <citation type="submission" date="2021-06" db="EMBL/GenBank/DDBJ databases">
        <authorList>
            <person name="Kallberg Y."/>
            <person name="Tangrot J."/>
            <person name="Rosling A."/>
        </authorList>
    </citation>
    <scope>NUCLEOTIDE SEQUENCE</scope>
    <source>
        <strain evidence="1">MT106</strain>
    </source>
</reference>
<keyword evidence="2" id="KW-1185">Reference proteome</keyword>
<name>A0A9N9E998_9GLOM</name>
<evidence type="ECO:0000313" key="1">
    <source>
        <dbReference type="EMBL" id="CAG8669136.1"/>
    </source>
</evidence>
<dbReference type="EMBL" id="CAJVPL010007335">
    <property type="protein sequence ID" value="CAG8669136.1"/>
    <property type="molecule type" value="Genomic_DNA"/>
</dbReference>